<organism evidence="4 5">
    <name type="scientific">Flavilitoribacter nigricans (strain ATCC 23147 / DSM 23189 / NBRC 102662 / NCIMB 1420 / SS-2)</name>
    <name type="common">Lewinella nigricans</name>
    <dbReference type="NCBI Taxonomy" id="1122177"/>
    <lineage>
        <taxon>Bacteria</taxon>
        <taxon>Pseudomonadati</taxon>
        <taxon>Bacteroidota</taxon>
        <taxon>Saprospiria</taxon>
        <taxon>Saprospirales</taxon>
        <taxon>Lewinellaceae</taxon>
        <taxon>Flavilitoribacter</taxon>
    </lineage>
</organism>
<dbReference type="InterPro" id="IPR020084">
    <property type="entry name" value="NUDIX_hydrolase_CS"/>
</dbReference>
<dbReference type="Pfam" id="PF00293">
    <property type="entry name" value="NUDIX"/>
    <property type="match status" value="1"/>
</dbReference>
<dbReference type="GO" id="GO:0016787">
    <property type="term" value="F:hydrolase activity"/>
    <property type="evidence" value="ECO:0007669"/>
    <property type="project" value="UniProtKB-KW"/>
</dbReference>
<feature type="domain" description="Nudix hydrolase" evidence="3">
    <location>
        <begin position="12"/>
        <end position="141"/>
    </location>
</feature>
<dbReference type="PANTHER" id="PTHR43046">
    <property type="entry name" value="GDP-MANNOSE MANNOSYL HYDROLASE"/>
    <property type="match status" value="1"/>
</dbReference>
<keyword evidence="5" id="KW-1185">Reference proteome</keyword>
<dbReference type="EMBL" id="PDUD01000024">
    <property type="protein sequence ID" value="PHN04737.1"/>
    <property type="molecule type" value="Genomic_DNA"/>
</dbReference>
<comment type="cofactor">
    <cofactor evidence="1">
        <name>Mg(2+)</name>
        <dbReference type="ChEBI" id="CHEBI:18420"/>
    </cofactor>
</comment>
<comment type="caution">
    <text evidence="4">The sequence shown here is derived from an EMBL/GenBank/DDBJ whole genome shotgun (WGS) entry which is preliminary data.</text>
</comment>
<dbReference type="SUPFAM" id="SSF55811">
    <property type="entry name" value="Nudix"/>
    <property type="match status" value="1"/>
</dbReference>
<evidence type="ECO:0000256" key="2">
    <source>
        <dbReference type="ARBA" id="ARBA00022801"/>
    </source>
</evidence>
<evidence type="ECO:0000313" key="4">
    <source>
        <dbReference type="EMBL" id="PHN04737.1"/>
    </source>
</evidence>
<dbReference type="RefSeq" id="WP_099151796.1">
    <property type="nucleotide sequence ID" value="NZ_PDUD01000024.1"/>
</dbReference>
<gene>
    <name evidence="4" type="ORF">CRP01_19675</name>
</gene>
<evidence type="ECO:0000259" key="3">
    <source>
        <dbReference type="PROSITE" id="PS51462"/>
    </source>
</evidence>
<protein>
    <submittedName>
        <fullName evidence="4">NUDIX hydrolase</fullName>
    </submittedName>
</protein>
<dbReference type="InterPro" id="IPR015797">
    <property type="entry name" value="NUDIX_hydrolase-like_dom_sf"/>
</dbReference>
<dbReference type="PANTHER" id="PTHR43046:SF14">
    <property type="entry name" value="MUTT_NUDIX FAMILY PROTEIN"/>
    <property type="match status" value="1"/>
</dbReference>
<dbReference type="PROSITE" id="PS00893">
    <property type="entry name" value="NUDIX_BOX"/>
    <property type="match status" value="1"/>
</dbReference>
<dbReference type="AlphaFoldDB" id="A0A2D0N8D1"/>
<dbReference type="CDD" id="cd18876">
    <property type="entry name" value="NUDIX_Hydrolase"/>
    <property type="match status" value="1"/>
</dbReference>
<dbReference type="OrthoDB" id="9810648at2"/>
<dbReference type="Gene3D" id="3.90.79.10">
    <property type="entry name" value="Nucleoside Triphosphate Pyrophosphohydrolase"/>
    <property type="match status" value="1"/>
</dbReference>
<evidence type="ECO:0000256" key="1">
    <source>
        <dbReference type="ARBA" id="ARBA00001946"/>
    </source>
</evidence>
<proteinExistence type="predicted"/>
<reference evidence="4 5" key="1">
    <citation type="submission" date="2017-10" db="EMBL/GenBank/DDBJ databases">
        <title>The draft genome sequence of Lewinella nigricans NBRC 102662.</title>
        <authorList>
            <person name="Wang K."/>
        </authorList>
    </citation>
    <scope>NUCLEOTIDE SEQUENCE [LARGE SCALE GENOMIC DNA]</scope>
    <source>
        <strain evidence="4 5">NBRC 102662</strain>
    </source>
</reference>
<name>A0A2D0N8D1_FLAN2</name>
<dbReference type="PROSITE" id="PS51462">
    <property type="entry name" value="NUDIX"/>
    <property type="match status" value="1"/>
</dbReference>
<keyword evidence="2 4" id="KW-0378">Hydrolase</keyword>
<sequence>MSNKSFHRTLPQKRMGSGALFLNEKQEILLVKPSYKPGWEIPGGIVEKLESPLNACRREVWEEIGIEPAVLRLLCVDYLSENDTRTEGLMFIFYGGTLNPQAIRQIRIDGEEIINFAFVPADGISEKTSKILGRRILKCIEAFKKGDTLYLEDQE</sequence>
<evidence type="ECO:0000313" key="5">
    <source>
        <dbReference type="Proteomes" id="UP000223913"/>
    </source>
</evidence>
<dbReference type="Proteomes" id="UP000223913">
    <property type="component" value="Unassembled WGS sequence"/>
</dbReference>
<dbReference type="InterPro" id="IPR000086">
    <property type="entry name" value="NUDIX_hydrolase_dom"/>
</dbReference>
<accession>A0A2D0N8D1</accession>